<comment type="caution">
    <text evidence="1">The sequence shown here is derived from an EMBL/GenBank/DDBJ whole genome shotgun (WGS) entry which is preliminary data.</text>
</comment>
<keyword evidence="1" id="KW-0378">Hydrolase</keyword>
<keyword evidence="1" id="KW-0067">ATP-binding</keyword>
<dbReference type="Proteomes" id="UP000050360">
    <property type="component" value="Unassembled WGS sequence"/>
</dbReference>
<proteinExistence type="predicted"/>
<keyword evidence="1" id="KW-0547">Nucleotide-binding</keyword>
<protein>
    <submittedName>
        <fullName evidence="1">ATP-dependent DNA helicase</fullName>
    </submittedName>
</protein>
<sequence>MRKDSFSQEELRKLDLNDRQVRAVMYVKEKGRITNKEYRGMFDITDRMALIDLSDICAKNIFERIGKTGRNIEYVLSRNKLEKPEIDKNN</sequence>
<dbReference type="AlphaFoldDB" id="A0A0P8AD52"/>
<evidence type="ECO:0000313" key="1">
    <source>
        <dbReference type="EMBL" id="KPQ42064.1"/>
    </source>
</evidence>
<evidence type="ECO:0000313" key="2">
    <source>
        <dbReference type="Proteomes" id="UP000050360"/>
    </source>
</evidence>
<dbReference type="EMBL" id="LKCM01000268">
    <property type="protein sequence ID" value="KPQ42064.1"/>
    <property type="molecule type" value="Genomic_DNA"/>
</dbReference>
<organism evidence="1 2">
    <name type="scientific">Candidatus Methanoperedens nitratireducens</name>
    <dbReference type="NCBI Taxonomy" id="1392998"/>
    <lineage>
        <taxon>Archaea</taxon>
        <taxon>Methanobacteriati</taxon>
        <taxon>Methanobacteriota</taxon>
        <taxon>Stenosarchaea group</taxon>
        <taxon>Methanomicrobia</taxon>
        <taxon>Methanosarcinales</taxon>
        <taxon>ANME-2 cluster</taxon>
        <taxon>Candidatus Methanoperedentaceae</taxon>
        <taxon>Candidatus Methanoperedens</taxon>
    </lineage>
</organism>
<reference evidence="1 2" key="1">
    <citation type="submission" date="2015-09" db="EMBL/GenBank/DDBJ databases">
        <title>A metagenomics-based metabolic model of nitrate-dependent anaerobic oxidation of methane by Methanoperedens-like archaea.</title>
        <authorList>
            <person name="Arshad A."/>
            <person name="Speth D.R."/>
            <person name="De Graaf R.M."/>
            <person name="Op Den Camp H.J."/>
            <person name="Jetten M.S."/>
            <person name="Welte C.U."/>
        </authorList>
    </citation>
    <scope>NUCLEOTIDE SEQUENCE [LARGE SCALE GENOMIC DNA]</scope>
</reference>
<gene>
    <name evidence="1" type="primary">recG_7</name>
    <name evidence="1" type="ORF">MPEBLZ_03374</name>
</gene>
<dbReference type="GO" id="GO:0004386">
    <property type="term" value="F:helicase activity"/>
    <property type="evidence" value="ECO:0007669"/>
    <property type="project" value="UniProtKB-KW"/>
</dbReference>
<dbReference type="PATRIC" id="fig|1719120.3.peg.3663"/>
<accession>A0A0P8AD52</accession>
<keyword evidence="1" id="KW-0347">Helicase</keyword>
<name>A0A0P8AD52_9EURY</name>